<accession>A0A0N4ZDY8</accession>
<name>A0A0N4ZDY8_PARTI</name>
<keyword evidence="1" id="KW-0812">Transmembrane</keyword>
<dbReference type="WBParaSite" id="PTRK_0000582500.1">
    <property type="protein sequence ID" value="PTRK_0000582500.1"/>
    <property type="gene ID" value="PTRK_0000582500"/>
</dbReference>
<proteinExistence type="predicted"/>
<evidence type="ECO:0000256" key="1">
    <source>
        <dbReference type="SAM" id="Phobius"/>
    </source>
</evidence>
<feature type="transmembrane region" description="Helical" evidence="1">
    <location>
        <begin position="200"/>
        <end position="225"/>
    </location>
</feature>
<sequence>MLEFSVDPMSEGKQKLPRNFRFVKNYASTLPMKNFNYGNVREQMVENKLQLLIFNNEDKLELISISDDMHTPYYLTIIPKDIIIEDDYIMIPEKEVIIVDVDNLVDVYCLRRSKYSNMGSKMLVMTSNMEKIETQEDILKSLRGHIHVKYLIGNKIFCRSYTCRMSETVFFTRNITSSKKDDCYDDNIRRTVHEGHEQNVTIILIIVISLNIASVIYAVSLNYFIDTSEFEIAFKH</sequence>
<keyword evidence="1" id="KW-0472">Membrane</keyword>
<dbReference type="Proteomes" id="UP000038045">
    <property type="component" value="Unplaced"/>
</dbReference>
<protein>
    <submittedName>
        <fullName evidence="3">Peptidase S1 domain-containing protein</fullName>
    </submittedName>
</protein>
<keyword evidence="2" id="KW-1185">Reference proteome</keyword>
<evidence type="ECO:0000313" key="3">
    <source>
        <dbReference type="WBParaSite" id="PTRK_0000582500.1"/>
    </source>
</evidence>
<keyword evidence="1" id="KW-1133">Transmembrane helix</keyword>
<reference evidence="3" key="1">
    <citation type="submission" date="2017-02" db="UniProtKB">
        <authorList>
            <consortium name="WormBaseParasite"/>
        </authorList>
    </citation>
    <scope>IDENTIFICATION</scope>
</reference>
<evidence type="ECO:0000313" key="2">
    <source>
        <dbReference type="Proteomes" id="UP000038045"/>
    </source>
</evidence>
<dbReference type="AlphaFoldDB" id="A0A0N4ZDY8"/>
<organism evidence="2 3">
    <name type="scientific">Parastrongyloides trichosuri</name>
    <name type="common">Possum-specific nematode worm</name>
    <dbReference type="NCBI Taxonomy" id="131310"/>
    <lineage>
        <taxon>Eukaryota</taxon>
        <taxon>Metazoa</taxon>
        <taxon>Ecdysozoa</taxon>
        <taxon>Nematoda</taxon>
        <taxon>Chromadorea</taxon>
        <taxon>Rhabditida</taxon>
        <taxon>Tylenchina</taxon>
        <taxon>Panagrolaimomorpha</taxon>
        <taxon>Strongyloidoidea</taxon>
        <taxon>Strongyloididae</taxon>
        <taxon>Parastrongyloides</taxon>
    </lineage>
</organism>